<dbReference type="RefSeq" id="WP_120038497.1">
    <property type="nucleotide sequence ID" value="NZ_QZFU01000013.1"/>
</dbReference>
<comment type="caution">
    <text evidence="2">The sequence shown here is derived from an EMBL/GenBank/DDBJ whole genome shotgun (WGS) entry which is preliminary data.</text>
</comment>
<dbReference type="Proteomes" id="UP000266677">
    <property type="component" value="Unassembled WGS sequence"/>
</dbReference>
<protein>
    <submittedName>
        <fullName evidence="2">Phage head morphogenesis protein</fullName>
    </submittedName>
</protein>
<keyword evidence="3" id="KW-1185">Reference proteome</keyword>
<proteinExistence type="predicted"/>
<reference evidence="2 3" key="1">
    <citation type="submission" date="2018-09" db="EMBL/GenBank/DDBJ databases">
        <title>YIM PH21274 draft genome.</title>
        <authorList>
            <person name="Miao C."/>
        </authorList>
    </citation>
    <scope>NUCLEOTIDE SEQUENCE [LARGE SCALE GENOMIC DNA]</scope>
    <source>
        <strain evidence="2 3">YIM PH 21724</strain>
    </source>
</reference>
<evidence type="ECO:0000313" key="2">
    <source>
        <dbReference type="EMBL" id="RJO78276.1"/>
    </source>
</evidence>
<feature type="region of interest" description="Disordered" evidence="1">
    <location>
        <begin position="289"/>
        <end position="333"/>
    </location>
</feature>
<gene>
    <name evidence="2" type="ORF">D5S18_04990</name>
</gene>
<feature type="compositionally biased region" description="Polar residues" evidence="1">
    <location>
        <begin position="291"/>
        <end position="305"/>
    </location>
</feature>
<dbReference type="AlphaFoldDB" id="A0A3A4L696"/>
<dbReference type="EMBL" id="QZFU01000013">
    <property type="protein sequence ID" value="RJO78276.1"/>
    <property type="molecule type" value="Genomic_DNA"/>
</dbReference>
<accession>A0A3A4L696</accession>
<sequence>MITISDIDRWNVADIEKVFQVCADHADHCDQRATDLGSLETFQTWDGQAADAAKSAIGKTRKDFDDHGNHVSAVAAAAKTAADEVATIKTKLGGLRDQAAKGGLGIGDDGQVTRTVQGPYTQDRLNQIEARRSVLQLEVNQLLINAEKIDHDLATAIKGADGEINPDDLNKQNHPPVWAALYGMGSLGLPEYPDHSLTDEEARNWYVEAEKRIAALKDTILNDPNLTMDEKARMVFEMRNEVRSKARDLMANRTGAAALNQSDPNWEYEDLIRDKMNRKGLTREQAVQDLFDSSTKSRTSVNQSLGVDPENPKLPDPNEVRSRPGVSESVASEGGNFGSKALKFAGRAAIPLAAGFVAWDNYEQVQAGNKSVPQAVVGGVGTVGGMIAGAEYGGAAGAFAGPVGVVVGGVVGGTVGAFVGGSLGDWIGGWFD</sequence>
<evidence type="ECO:0000256" key="1">
    <source>
        <dbReference type="SAM" id="MobiDB-lite"/>
    </source>
</evidence>
<feature type="compositionally biased region" description="Basic and acidic residues" evidence="1">
    <location>
        <begin position="310"/>
        <end position="322"/>
    </location>
</feature>
<dbReference type="OrthoDB" id="4571470at2"/>
<evidence type="ECO:0000313" key="3">
    <source>
        <dbReference type="Proteomes" id="UP000266677"/>
    </source>
</evidence>
<organism evidence="2 3">
    <name type="scientific">Nocardia panacis</name>
    <dbReference type="NCBI Taxonomy" id="2340916"/>
    <lineage>
        <taxon>Bacteria</taxon>
        <taxon>Bacillati</taxon>
        <taxon>Actinomycetota</taxon>
        <taxon>Actinomycetes</taxon>
        <taxon>Mycobacteriales</taxon>
        <taxon>Nocardiaceae</taxon>
        <taxon>Nocardia</taxon>
    </lineage>
</organism>
<name>A0A3A4L696_9NOCA</name>